<name>A0A2K3LKJ5_TRIPR</name>
<proteinExistence type="predicted"/>
<protein>
    <submittedName>
        <fullName evidence="1">Uncharacterized protein</fullName>
    </submittedName>
</protein>
<accession>A0A2K3LKJ5</accession>
<dbReference type="PANTHER" id="PTHR31808:SF9">
    <property type="entry name" value="F21O3.2 PROTEIN"/>
    <property type="match status" value="1"/>
</dbReference>
<evidence type="ECO:0000313" key="1">
    <source>
        <dbReference type="EMBL" id="PNX79057.1"/>
    </source>
</evidence>
<feature type="non-terminal residue" evidence="1">
    <location>
        <position position="1"/>
    </location>
</feature>
<dbReference type="EMBL" id="ASHM01035229">
    <property type="protein sequence ID" value="PNX79057.1"/>
    <property type="molecule type" value="Genomic_DNA"/>
</dbReference>
<evidence type="ECO:0000313" key="2">
    <source>
        <dbReference type="Proteomes" id="UP000236291"/>
    </source>
</evidence>
<dbReference type="PANTHER" id="PTHR31808">
    <property type="entry name" value="EXPRESSED PROTEIN"/>
    <property type="match status" value="1"/>
</dbReference>
<dbReference type="AlphaFoldDB" id="A0A2K3LKJ5"/>
<comment type="caution">
    <text evidence="1">The sequence shown here is derived from an EMBL/GenBank/DDBJ whole genome shotgun (WGS) entry which is preliminary data.</text>
</comment>
<sequence length="111" mass="12289">RNRVPFKKLIVKASAGASHCEYSSLNSPLLPRSQVGKFLSGVFQNHRSLFHVAVQEELKLLSDDRDAAVSRMILASDSDQALLHSVDLSVSMFVCVLASQVLICNNYEELQ</sequence>
<gene>
    <name evidence="1" type="ORF">L195_g035040</name>
</gene>
<organism evidence="1 2">
    <name type="scientific">Trifolium pratense</name>
    <name type="common">Red clover</name>
    <dbReference type="NCBI Taxonomy" id="57577"/>
    <lineage>
        <taxon>Eukaryota</taxon>
        <taxon>Viridiplantae</taxon>
        <taxon>Streptophyta</taxon>
        <taxon>Embryophyta</taxon>
        <taxon>Tracheophyta</taxon>
        <taxon>Spermatophyta</taxon>
        <taxon>Magnoliopsida</taxon>
        <taxon>eudicotyledons</taxon>
        <taxon>Gunneridae</taxon>
        <taxon>Pentapetalae</taxon>
        <taxon>rosids</taxon>
        <taxon>fabids</taxon>
        <taxon>Fabales</taxon>
        <taxon>Fabaceae</taxon>
        <taxon>Papilionoideae</taxon>
        <taxon>50 kb inversion clade</taxon>
        <taxon>NPAAA clade</taxon>
        <taxon>Hologalegina</taxon>
        <taxon>IRL clade</taxon>
        <taxon>Trifolieae</taxon>
        <taxon>Trifolium</taxon>
    </lineage>
</organism>
<reference evidence="1 2" key="1">
    <citation type="journal article" date="2014" name="Am. J. Bot.">
        <title>Genome assembly and annotation for red clover (Trifolium pratense; Fabaceae).</title>
        <authorList>
            <person name="Istvanek J."/>
            <person name="Jaros M."/>
            <person name="Krenek A."/>
            <person name="Repkova J."/>
        </authorList>
    </citation>
    <scope>NUCLEOTIDE SEQUENCE [LARGE SCALE GENOMIC DNA]</scope>
    <source>
        <strain evidence="2">cv. Tatra</strain>
        <tissue evidence="1">Young leaves</tissue>
    </source>
</reference>
<dbReference type="InterPro" id="IPR038925">
    <property type="entry name" value="At3g17800-like"/>
</dbReference>
<reference evidence="1 2" key="2">
    <citation type="journal article" date="2017" name="Front. Plant Sci.">
        <title>Gene Classification and Mining of Molecular Markers Useful in Red Clover (Trifolium pratense) Breeding.</title>
        <authorList>
            <person name="Istvanek J."/>
            <person name="Dluhosova J."/>
            <person name="Dluhos P."/>
            <person name="Patkova L."/>
            <person name="Nedelnik J."/>
            <person name="Repkova J."/>
        </authorList>
    </citation>
    <scope>NUCLEOTIDE SEQUENCE [LARGE SCALE GENOMIC DNA]</scope>
    <source>
        <strain evidence="2">cv. Tatra</strain>
        <tissue evidence="1">Young leaves</tissue>
    </source>
</reference>
<dbReference type="Proteomes" id="UP000236291">
    <property type="component" value="Unassembled WGS sequence"/>
</dbReference>
<dbReference type="ExpressionAtlas" id="A0A2K3LKJ5">
    <property type="expression patterns" value="baseline"/>
</dbReference>